<evidence type="ECO:0000313" key="2">
    <source>
        <dbReference type="EMBL" id="KNZ59874.1"/>
    </source>
</evidence>
<evidence type="ECO:0000313" key="3">
    <source>
        <dbReference type="Proteomes" id="UP000037035"/>
    </source>
</evidence>
<accession>A0A0L6VGM8</accession>
<sequence length="573" mass="65510">MHKLANQVQRGPFVPIKAMCAHCIHFGFLNFCVPNILENKGYNPSEEWKRIIFEMKETRRKSEENYVAQYPGAHVRLRFETSEVVYHSLLGRAFPVGQRKVCLVAVQISDGHTQKQNFPQSPIQSALRQQQHQLSKAHGCPLPSPYLCAPLKGGLATDWHTLLCKSDAETSLHQPSFSSLSGLMGFLAASRQTLQGNIKKCSLMYMQSFGGYNTWASQLILKGHVKYQTMQQNALLSIVFFPVRNPSGVLITLDALLAETANLQNCGCAKMSKEWAKQKIYSHDLHGSQSFKRERASRKSMYKRCNFPLPLMFHFPYRHSLFSINAVIFYPPRPVCYPPTSPNIKTSFLVGSHVPTRASLGQCSCSCDARKKVLLEHIPALYGIYFVSIFTLFSENSYLFQNSLKNNPDPCKPCSACPVIRPDLLQMWPVFACVQQHVVDETFQPSPIHRTCQLHIHQMAQRIQCDSRRIGFNCMKQPLHGLHELRLAFYSSTPLRNMEIRPAMCVYPFQSYEREKNNADYPGCTLSSFLFVFFFFFFFFLCFGSDFNFLHGVLCPLYYSGGWLYSFVFVRVC</sequence>
<comment type="caution">
    <text evidence="2">The sequence shown here is derived from an EMBL/GenBank/DDBJ whole genome shotgun (WGS) entry which is preliminary data.</text>
</comment>
<dbReference type="VEuPathDB" id="FungiDB:VP01_164g5"/>
<evidence type="ECO:0000256" key="1">
    <source>
        <dbReference type="SAM" id="Phobius"/>
    </source>
</evidence>
<proteinExistence type="predicted"/>
<keyword evidence="1" id="KW-0472">Membrane</keyword>
<feature type="transmembrane region" description="Helical" evidence="1">
    <location>
        <begin position="549"/>
        <end position="570"/>
    </location>
</feature>
<reference evidence="2 3" key="1">
    <citation type="submission" date="2015-08" db="EMBL/GenBank/DDBJ databases">
        <title>Next Generation Sequencing and Analysis of the Genome of Puccinia sorghi L Schw, the Causal Agent of Maize Common Rust.</title>
        <authorList>
            <person name="Rochi L."/>
            <person name="Burguener G."/>
            <person name="Darino M."/>
            <person name="Turjanski A."/>
            <person name="Kreff E."/>
            <person name="Dieguez M.J."/>
            <person name="Sacco F."/>
        </authorList>
    </citation>
    <scope>NUCLEOTIDE SEQUENCE [LARGE SCALE GENOMIC DNA]</scope>
    <source>
        <strain evidence="2 3">RO10H11247</strain>
    </source>
</reference>
<dbReference type="AlphaFoldDB" id="A0A0L6VGM8"/>
<keyword evidence="1" id="KW-1133">Transmembrane helix</keyword>
<organism evidence="2 3">
    <name type="scientific">Puccinia sorghi</name>
    <dbReference type="NCBI Taxonomy" id="27349"/>
    <lineage>
        <taxon>Eukaryota</taxon>
        <taxon>Fungi</taxon>
        <taxon>Dikarya</taxon>
        <taxon>Basidiomycota</taxon>
        <taxon>Pucciniomycotina</taxon>
        <taxon>Pucciniomycetes</taxon>
        <taxon>Pucciniales</taxon>
        <taxon>Pucciniaceae</taxon>
        <taxon>Puccinia</taxon>
    </lineage>
</organism>
<feature type="transmembrane region" description="Helical" evidence="1">
    <location>
        <begin position="373"/>
        <end position="393"/>
    </location>
</feature>
<dbReference type="Proteomes" id="UP000037035">
    <property type="component" value="Unassembled WGS sequence"/>
</dbReference>
<keyword evidence="1" id="KW-0812">Transmembrane</keyword>
<feature type="transmembrane region" description="Helical" evidence="1">
    <location>
        <begin position="524"/>
        <end position="543"/>
    </location>
</feature>
<name>A0A0L6VGM8_9BASI</name>
<dbReference type="EMBL" id="LAVV01006448">
    <property type="protein sequence ID" value="KNZ59874.1"/>
    <property type="molecule type" value="Genomic_DNA"/>
</dbReference>
<gene>
    <name evidence="2" type="ORF">VP01_164g5</name>
</gene>
<keyword evidence="3" id="KW-1185">Reference proteome</keyword>
<protein>
    <submittedName>
        <fullName evidence="2">Uncharacterized protein</fullName>
    </submittedName>
</protein>